<evidence type="ECO:0000259" key="1">
    <source>
        <dbReference type="Pfam" id="PF07887"/>
    </source>
</evidence>
<evidence type="ECO:0008006" key="5">
    <source>
        <dbReference type="Google" id="ProtNLM"/>
    </source>
</evidence>
<dbReference type="GO" id="GO:0005516">
    <property type="term" value="F:calmodulin binding"/>
    <property type="evidence" value="ECO:0007669"/>
    <property type="project" value="InterPro"/>
</dbReference>
<dbReference type="InterPro" id="IPR046830">
    <property type="entry name" value="Calmod_bind_M"/>
</dbReference>
<evidence type="ECO:0000313" key="3">
    <source>
        <dbReference type="EMBL" id="KAG6412224.1"/>
    </source>
</evidence>
<keyword evidence="4" id="KW-1185">Reference proteome</keyword>
<feature type="domain" description="Calmodulin binding protein-like N-terminal" evidence="1">
    <location>
        <begin position="72"/>
        <end position="203"/>
    </location>
</feature>
<feature type="domain" description="Calmodulin binding protein central" evidence="2">
    <location>
        <begin position="217"/>
        <end position="280"/>
    </location>
</feature>
<dbReference type="GO" id="GO:0043565">
    <property type="term" value="F:sequence-specific DNA binding"/>
    <property type="evidence" value="ECO:0007669"/>
    <property type="project" value="TreeGrafter"/>
</dbReference>
<reference evidence="3" key="2">
    <citation type="submission" date="2020-08" db="EMBL/GenBank/DDBJ databases">
        <title>Plant Genome Project.</title>
        <authorList>
            <person name="Zhang R.-G."/>
        </authorList>
    </citation>
    <scope>NUCLEOTIDE SEQUENCE</scope>
    <source>
        <strain evidence="3">Huo1</strain>
        <tissue evidence="3">Leaf</tissue>
    </source>
</reference>
<gene>
    <name evidence="3" type="ORF">SASPL_124896</name>
</gene>
<dbReference type="GO" id="GO:0005634">
    <property type="term" value="C:nucleus"/>
    <property type="evidence" value="ECO:0007669"/>
    <property type="project" value="TreeGrafter"/>
</dbReference>
<evidence type="ECO:0000259" key="2">
    <source>
        <dbReference type="Pfam" id="PF20451"/>
    </source>
</evidence>
<dbReference type="InterPro" id="IPR012416">
    <property type="entry name" value="CBP60"/>
</dbReference>
<comment type="caution">
    <text evidence="3">The sequence shown here is derived from an EMBL/GenBank/DDBJ whole genome shotgun (WGS) entry which is preliminary data.</text>
</comment>
<dbReference type="Proteomes" id="UP000298416">
    <property type="component" value="Unassembled WGS sequence"/>
</dbReference>
<proteinExistence type="predicted"/>
<organism evidence="3">
    <name type="scientific">Salvia splendens</name>
    <name type="common">Scarlet sage</name>
    <dbReference type="NCBI Taxonomy" id="180675"/>
    <lineage>
        <taxon>Eukaryota</taxon>
        <taxon>Viridiplantae</taxon>
        <taxon>Streptophyta</taxon>
        <taxon>Embryophyta</taxon>
        <taxon>Tracheophyta</taxon>
        <taxon>Spermatophyta</taxon>
        <taxon>Magnoliopsida</taxon>
        <taxon>eudicotyledons</taxon>
        <taxon>Gunneridae</taxon>
        <taxon>Pentapetalae</taxon>
        <taxon>asterids</taxon>
        <taxon>lamiids</taxon>
        <taxon>Lamiales</taxon>
        <taxon>Lamiaceae</taxon>
        <taxon>Nepetoideae</taxon>
        <taxon>Mentheae</taxon>
        <taxon>Salviinae</taxon>
        <taxon>Salvia</taxon>
        <taxon>Salvia subgen. Calosphace</taxon>
        <taxon>core Calosphace</taxon>
    </lineage>
</organism>
<dbReference type="Pfam" id="PF20451">
    <property type="entry name" value="Calmod_bind_M"/>
    <property type="match status" value="1"/>
</dbReference>
<evidence type="ECO:0000313" key="4">
    <source>
        <dbReference type="Proteomes" id="UP000298416"/>
    </source>
</evidence>
<dbReference type="AlphaFoldDB" id="A0A8X8XGN3"/>
<dbReference type="PANTHER" id="PTHR31713:SF41">
    <property type="entry name" value="CALMODULIN-BINDING PROTEIN 60 A-LIKE"/>
    <property type="match status" value="1"/>
</dbReference>
<dbReference type="EMBL" id="PNBA02000009">
    <property type="protein sequence ID" value="KAG6412224.1"/>
    <property type="molecule type" value="Genomic_DNA"/>
</dbReference>
<sequence length="406" mass="45739">MWNDVGATRRQEKKLSDNDFEVEDDVVVRNEAFISGKVQNLDLAKRGGRGIGACQKKDRCQNEDCPKDASMMKVEFRNRIVRMILTGEEIKGEGEVPIEVALVDDVTGDVVVDEPEATAKVEFYLLNVCGAEELIVPQGEGKLPILAGNVPLQLHRGVAKINNLKIRNYATKIKPPVFKLGARVVGASVRVKEAKTEAFTLKDFRIKYFKKHKNPSLSDEVSRLVFIRRGGKINGRLQDNNIHTVEDFLIRLLIDPQSLKSIVKTQAKKWKAIVNNAQACLVDAEKLLASAYQNWNEVKAFDDQNSLQQHLDERTEMVGEDVGSMDDEIDVVYDAAMQSPHDWPWSPSLFEGLRSESNGDEPRMVVGSGNSPRMWRKVVCVSKWLSLRRRVALLHLTPTPKKQRIV</sequence>
<dbReference type="InterPro" id="IPR046831">
    <property type="entry name" value="Calmodulin_bind_N"/>
</dbReference>
<dbReference type="GO" id="GO:0003700">
    <property type="term" value="F:DNA-binding transcription factor activity"/>
    <property type="evidence" value="ECO:0007669"/>
    <property type="project" value="TreeGrafter"/>
</dbReference>
<dbReference type="PANTHER" id="PTHR31713">
    <property type="entry name" value="OS02G0177800 PROTEIN"/>
    <property type="match status" value="1"/>
</dbReference>
<reference evidence="3" key="1">
    <citation type="submission" date="2018-01" db="EMBL/GenBank/DDBJ databases">
        <authorList>
            <person name="Mao J.F."/>
        </authorList>
    </citation>
    <scope>NUCLEOTIDE SEQUENCE</scope>
    <source>
        <strain evidence="3">Huo1</strain>
        <tissue evidence="3">Leaf</tissue>
    </source>
</reference>
<name>A0A8X8XGN3_SALSN</name>
<dbReference type="GO" id="GO:0080142">
    <property type="term" value="P:regulation of salicylic acid biosynthetic process"/>
    <property type="evidence" value="ECO:0007669"/>
    <property type="project" value="TreeGrafter"/>
</dbReference>
<accession>A0A8X8XGN3</accession>
<protein>
    <recommendedName>
        <fullName evidence="5">Calmodulin</fullName>
    </recommendedName>
</protein>
<dbReference type="Pfam" id="PF07887">
    <property type="entry name" value="Calmodulin_bind"/>
    <property type="match status" value="1"/>
</dbReference>